<dbReference type="AlphaFoldDB" id="A0A1B1A2K7"/>
<sequence length="200" mass="21446">MILHELTPLPDSILPLAAFKAHLRLGTGFGEEALQDAVLLAFLRASLAAIEARTNKALLTRNYEWRLNAWPGVVELPVAPVSTVSQVALVDQTGAETEVPEAAYALAPDAHAPRLTPRAAVWPMMPSGGGAVIRFTAGMAATWDALPADLAQAVMLLAAHYYEYRDDTSLHAGCMPFGVASLLDRHRLPRLSLSRSGVQS</sequence>
<proteinExistence type="predicted"/>
<name>A0A1B1A2K7_9RHOB</name>
<dbReference type="InterPro" id="IPR006450">
    <property type="entry name" value="Phage_HK97_gp6-like"/>
</dbReference>
<dbReference type="Proteomes" id="UP000013243">
    <property type="component" value="Chromosome"/>
</dbReference>
<dbReference type="KEGG" id="rmb:K529_008075"/>
<dbReference type="CDD" id="cd08054">
    <property type="entry name" value="gp6"/>
    <property type="match status" value="1"/>
</dbReference>
<evidence type="ECO:0000313" key="2">
    <source>
        <dbReference type="Proteomes" id="UP000013243"/>
    </source>
</evidence>
<gene>
    <name evidence="1" type="ORF">K529_008075</name>
</gene>
<dbReference type="RefSeq" id="WP_046002125.1">
    <property type="nucleotide sequence ID" value="NZ_CP015230.1"/>
</dbReference>
<organism evidence="1 2">
    <name type="scientific">Tritonibacter mobilis F1926</name>
    <dbReference type="NCBI Taxonomy" id="1265309"/>
    <lineage>
        <taxon>Bacteria</taxon>
        <taxon>Pseudomonadati</taxon>
        <taxon>Pseudomonadota</taxon>
        <taxon>Alphaproteobacteria</taxon>
        <taxon>Rhodobacterales</taxon>
        <taxon>Paracoccaceae</taxon>
        <taxon>Tritonibacter</taxon>
    </lineage>
</organism>
<dbReference type="NCBIfam" id="TIGR02215">
    <property type="entry name" value="phage_chp_gp8"/>
    <property type="match status" value="1"/>
</dbReference>
<dbReference type="EMBL" id="CP015230">
    <property type="protein sequence ID" value="ANP40717.1"/>
    <property type="molecule type" value="Genomic_DNA"/>
</dbReference>
<protein>
    <recommendedName>
        <fullName evidence="3">Gene transfer agent protein</fullName>
    </recommendedName>
</protein>
<reference evidence="1 2" key="1">
    <citation type="journal article" date="2016" name="ISME J.">
        <title>Global occurrence and heterogeneity of the Roseobacter-clade species Ruegeria mobilis.</title>
        <authorList>
            <person name="Sonnenschein E."/>
            <person name="Gram L."/>
        </authorList>
    </citation>
    <scope>NUCLEOTIDE SEQUENCE [LARGE SCALE GENOMIC DNA]</scope>
    <source>
        <strain evidence="1 2">F1926</strain>
    </source>
</reference>
<dbReference type="NCBIfam" id="TIGR01560">
    <property type="entry name" value="put_DNA_pack"/>
    <property type="match status" value="1"/>
</dbReference>
<dbReference type="Gene3D" id="1.10.3230.30">
    <property type="entry name" value="Phage gp6-like head-tail connector protein"/>
    <property type="match status" value="1"/>
</dbReference>
<dbReference type="InterPro" id="IPR011738">
    <property type="entry name" value="Phage_CHP"/>
</dbReference>
<accession>A0A1B1A2K7</accession>
<dbReference type="OrthoDB" id="8478788at2"/>
<evidence type="ECO:0000313" key="1">
    <source>
        <dbReference type="EMBL" id="ANP40717.1"/>
    </source>
</evidence>
<dbReference type="STRING" id="1265309.K529_008075"/>
<dbReference type="GeneID" id="28249781"/>
<evidence type="ECO:0008006" key="3">
    <source>
        <dbReference type="Google" id="ProtNLM"/>
    </source>
</evidence>